<dbReference type="Gene3D" id="1.10.630.10">
    <property type="entry name" value="Cytochrome P450"/>
    <property type="match status" value="2"/>
</dbReference>
<keyword evidence="16" id="KW-1133">Transmembrane helix</keyword>
<dbReference type="GO" id="GO:0046701">
    <property type="term" value="P:insecticide catabolic process"/>
    <property type="evidence" value="ECO:0007669"/>
    <property type="project" value="TreeGrafter"/>
</dbReference>
<evidence type="ECO:0000256" key="11">
    <source>
        <dbReference type="ARBA" id="ARBA00023004"/>
    </source>
</evidence>
<evidence type="ECO:0000256" key="9">
    <source>
        <dbReference type="ARBA" id="ARBA00022848"/>
    </source>
</evidence>
<dbReference type="InterPro" id="IPR050476">
    <property type="entry name" value="Insect_CytP450_Detox"/>
</dbReference>
<keyword evidence="9" id="KW-0492">Microsome</keyword>
<dbReference type="GO" id="GO:0020037">
    <property type="term" value="F:heme binding"/>
    <property type="evidence" value="ECO:0007669"/>
    <property type="project" value="InterPro"/>
</dbReference>
<evidence type="ECO:0000256" key="2">
    <source>
        <dbReference type="ARBA" id="ARBA00003690"/>
    </source>
</evidence>
<evidence type="ECO:0000256" key="10">
    <source>
        <dbReference type="ARBA" id="ARBA00023002"/>
    </source>
</evidence>
<keyword evidence="16" id="KW-0812">Transmembrane</keyword>
<keyword evidence="12 15" id="KW-0503">Monooxygenase</keyword>
<evidence type="ECO:0000256" key="8">
    <source>
        <dbReference type="ARBA" id="ARBA00022824"/>
    </source>
</evidence>
<dbReference type="VEuPathDB" id="VectorBase:LLOJ005802"/>
<name>A0A1B0CMB4_LUTLO</name>
<reference evidence="17" key="1">
    <citation type="submission" date="2020-05" db="UniProtKB">
        <authorList>
            <consortium name="EnsemblMetazoa"/>
        </authorList>
    </citation>
    <scope>IDENTIFICATION</scope>
    <source>
        <strain evidence="17">Jacobina</strain>
    </source>
</reference>
<feature type="binding site" description="axial binding residue" evidence="14">
    <location>
        <position position="544"/>
    </location>
    <ligand>
        <name>heme</name>
        <dbReference type="ChEBI" id="CHEBI:30413"/>
    </ligand>
    <ligandPart>
        <name>Fe</name>
        <dbReference type="ChEBI" id="CHEBI:18248"/>
    </ligandPart>
</feature>
<keyword evidence="11 14" id="KW-0408">Iron</keyword>
<evidence type="ECO:0000256" key="12">
    <source>
        <dbReference type="ARBA" id="ARBA00023033"/>
    </source>
</evidence>
<dbReference type="AlphaFoldDB" id="A0A1B0CMB4"/>
<keyword evidence="8" id="KW-0256">Endoplasmic reticulum</keyword>
<keyword evidence="18" id="KW-1185">Reference proteome</keyword>
<comment type="cofactor">
    <cofactor evidence="1 14">
        <name>heme</name>
        <dbReference type="ChEBI" id="CHEBI:30413"/>
    </cofactor>
</comment>
<dbReference type="EnsemblMetazoa" id="LLOJ005802-RA">
    <property type="protein sequence ID" value="LLOJ005802-PA"/>
    <property type="gene ID" value="LLOJ005802"/>
</dbReference>
<dbReference type="GO" id="GO:0004497">
    <property type="term" value="F:monooxygenase activity"/>
    <property type="evidence" value="ECO:0007669"/>
    <property type="project" value="UniProtKB-KW"/>
</dbReference>
<dbReference type="EMBL" id="AJWK01018549">
    <property type="status" value="NOT_ANNOTATED_CDS"/>
    <property type="molecule type" value="Genomic_DNA"/>
</dbReference>
<dbReference type="PANTHER" id="PTHR24292:SF45">
    <property type="entry name" value="CYTOCHROME P450 6G1-RELATED"/>
    <property type="match status" value="1"/>
</dbReference>
<dbReference type="Pfam" id="PF00067">
    <property type="entry name" value="p450"/>
    <property type="match status" value="2"/>
</dbReference>
<dbReference type="InterPro" id="IPR002403">
    <property type="entry name" value="Cyt_P450_E_grp-IV"/>
</dbReference>
<proteinExistence type="inferred from homology"/>
<evidence type="ECO:0000256" key="3">
    <source>
        <dbReference type="ARBA" id="ARBA00004174"/>
    </source>
</evidence>
<dbReference type="PANTHER" id="PTHR24292">
    <property type="entry name" value="CYTOCHROME P450"/>
    <property type="match status" value="1"/>
</dbReference>
<evidence type="ECO:0000256" key="13">
    <source>
        <dbReference type="ARBA" id="ARBA00023136"/>
    </source>
</evidence>
<dbReference type="InterPro" id="IPR036396">
    <property type="entry name" value="Cyt_P450_sf"/>
</dbReference>
<dbReference type="PRINTS" id="PR00465">
    <property type="entry name" value="EP450IV"/>
</dbReference>
<feature type="transmembrane region" description="Helical" evidence="16">
    <location>
        <begin position="162"/>
        <end position="178"/>
    </location>
</feature>
<dbReference type="GO" id="GO:0046680">
    <property type="term" value="P:response to DDT"/>
    <property type="evidence" value="ECO:0007669"/>
    <property type="project" value="TreeGrafter"/>
</dbReference>
<comment type="subcellular location">
    <subcellularLocation>
        <location evidence="4">Endoplasmic reticulum membrane</location>
        <topology evidence="4">Peripheral membrane protein</topology>
    </subcellularLocation>
    <subcellularLocation>
        <location evidence="3">Microsome membrane</location>
        <topology evidence="3">Peripheral membrane protein</topology>
    </subcellularLocation>
</comment>
<evidence type="ECO:0000256" key="14">
    <source>
        <dbReference type="PIRSR" id="PIRSR602403-1"/>
    </source>
</evidence>
<dbReference type="GO" id="GO:0016705">
    <property type="term" value="F:oxidoreductase activity, acting on paired donors, with incorporation or reduction of molecular oxygen"/>
    <property type="evidence" value="ECO:0007669"/>
    <property type="project" value="InterPro"/>
</dbReference>
<organism evidence="17 18">
    <name type="scientific">Lutzomyia longipalpis</name>
    <name type="common">Sand fly</name>
    <dbReference type="NCBI Taxonomy" id="7200"/>
    <lineage>
        <taxon>Eukaryota</taxon>
        <taxon>Metazoa</taxon>
        <taxon>Ecdysozoa</taxon>
        <taxon>Arthropoda</taxon>
        <taxon>Hexapoda</taxon>
        <taxon>Insecta</taxon>
        <taxon>Pterygota</taxon>
        <taxon>Neoptera</taxon>
        <taxon>Endopterygota</taxon>
        <taxon>Diptera</taxon>
        <taxon>Nematocera</taxon>
        <taxon>Psychodoidea</taxon>
        <taxon>Psychodidae</taxon>
        <taxon>Lutzomyia</taxon>
        <taxon>Lutzomyia</taxon>
    </lineage>
</organism>
<sequence length="599" mass="70321">MKNLKTAEEHRKIRPVEVLRLRRNHHIGHITEYFPLNRSIFHPFPIHGDTTRWSTARWFNPKRLYGYHLNKFILRRWNMRARTQSQQEGQQLRPRHPTTDDAEPNDAIIELCRCGKVTICAKMRLICRMNHHEIPLNCCPRVRHRSRQGGNFRCRSKHLMRLRLIVTTTTTLGALLMYTPMFGLEVLLAISLLILAFLWWWQRSARSYWEKHGVSYISGPPLIGALKEAMLFRQSFAELFSDLYGKFKNDPITGVYFFHKPSLIVRDPELIKRILVKDFQHFVDSCDFFFLVGISSDPVYDKIGRDGLFVAKGTQWKNIRNKVSPVFTTGKLKNFFVLMENVSRVLEQKLSSEIGQQESMEYEMKELATEFTTPLQLVSFGVEANCLINRNAEFNKIVRRSTNFTWRRAIEFTGCFLLPELATIFRFTVLSKEMNEFLRSTINYVLEERLKSHTKQIVRLYPPLPFLDRMCYPSNGEESYSLEPYHKFSIPKGMPIYIPIFSIHRDAKYFENPNDFIPERFSTENPDKVDQNSYLAFGTGPRNCIGLRFAYIQVKLALYTIIRDYRIEVCKKTPSRIILGKKSLMLQSEEPLIMNLVKI</sequence>
<dbReference type="InterPro" id="IPR017972">
    <property type="entry name" value="Cyt_P450_CS"/>
</dbReference>
<evidence type="ECO:0000313" key="17">
    <source>
        <dbReference type="EnsemblMetazoa" id="LLOJ005802-PA"/>
    </source>
</evidence>
<evidence type="ECO:0000256" key="1">
    <source>
        <dbReference type="ARBA" id="ARBA00001971"/>
    </source>
</evidence>
<accession>A0A1B0CMB4</accession>
<dbReference type="VEuPathDB" id="VectorBase:LLONM1_002402"/>
<evidence type="ECO:0000256" key="7">
    <source>
        <dbReference type="ARBA" id="ARBA00022723"/>
    </source>
</evidence>
<evidence type="ECO:0000256" key="4">
    <source>
        <dbReference type="ARBA" id="ARBA00004406"/>
    </source>
</evidence>
<dbReference type="EMBL" id="AJWK01018548">
    <property type="status" value="NOT_ANNOTATED_CDS"/>
    <property type="molecule type" value="Genomic_DNA"/>
</dbReference>
<dbReference type="GO" id="GO:0005789">
    <property type="term" value="C:endoplasmic reticulum membrane"/>
    <property type="evidence" value="ECO:0007669"/>
    <property type="project" value="UniProtKB-SubCell"/>
</dbReference>
<evidence type="ECO:0008006" key="19">
    <source>
        <dbReference type="Google" id="ProtNLM"/>
    </source>
</evidence>
<evidence type="ECO:0000256" key="6">
    <source>
        <dbReference type="ARBA" id="ARBA00022617"/>
    </source>
</evidence>
<evidence type="ECO:0000256" key="16">
    <source>
        <dbReference type="SAM" id="Phobius"/>
    </source>
</evidence>
<feature type="transmembrane region" description="Helical" evidence="16">
    <location>
        <begin position="184"/>
        <end position="201"/>
    </location>
</feature>
<comment type="function">
    <text evidence="2">May be involved in the metabolism of insect hormones and in the breakdown of synthetic insecticides.</text>
</comment>
<evidence type="ECO:0000313" key="18">
    <source>
        <dbReference type="Proteomes" id="UP000092461"/>
    </source>
</evidence>
<protein>
    <recommendedName>
        <fullName evidence="19">Cytochrome</fullName>
    </recommendedName>
</protein>
<dbReference type="SUPFAM" id="SSF48264">
    <property type="entry name" value="Cytochrome P450"/>
    <property type="match status" value="1"/>
</dbReference>
<dbReference type="GO" id="GO:0005506">
    <property type="term" value="F:iron ion binding"/>
    <property type="evidence" value="ECO:0007669"/>
    <property type="project" value="InterPro"/>
</dbReference>
<keyword evidence="7 14" id="KW-0479">Metal-binding</keyword>
<dbReference type="Proteomes" id="UP000092461">
    <property type="component" value="Unassembled WGS sequence"/>
</dbReference>
<keyword evidence="6 14" id="KW-0349">Heme</keyword>
<evidence type="ECO:0000256" key="15">
    <source>
        <dbReference type="RuleBase" id="RU000461"/>
    </source>
</evidence>
<dbReference type="PROSITE" id="PS00086">
    <property type="entry name" value="CYTOCHROME_P450"/>
    <property type="match status" value="1"/>
</dbReference>
<comment type="similarity">
    <text evidence="5 15">Belongs to the cytochrome P450 family.</text>
</comment>
<keyword evidence="10 15" id="KW-0560">Oxidoreductase</keyword>
<keyword evidence="13 16" id="KW-0472">Membrane</keyword>
<dbReference type="InterPro" id="IPR001128">
    <property type="entry name" value="Cyt_P450"/>
</dbReference>
<evidence type="ECO:0000256" key="5">
    <source>
        <dbReference type="ARBA" id="ARBA00010617"/>
    </source>
</evidence>